<dbReference type="STRING" id="1043004.A0A074WE81"/>
<feature type="non-terminal residue" evidence="2">
    <location>
        <position position="1"/>
    </location>
</feature>
<dbReference type="EMBL" id="KL584735">
    <property type="protein sequence ID" value="KEQ68197.1"/>
    <property type="molecule type" value="Genomic_DNA"/>
</dbReference>
<dbReference type="InterPro" id="IPR053083">
    <property type="entry name" value="TF_kinase-domain_protein"/>
</dbReference>
<dbReference type="Pfam" id="PF00069">
    <property type="entry name" value="Pkinase"/>
    <property type="match status" value="1"/>
</dbReference>
<evidence type="ECO:0000259" key="1">
    <source>
        <dbReference type="PROSITE" id="PS50011"/>
    </source>
</evidence>
<dbReference type="InterPro" id="IPR000719">
    <property type="entry name" value="Prot_kinase_dom"/>
</dbReference>
<sequence length="327" mass="36894">GSGGDGVVGLWCQTDSTTNRIVDHMVVKQVTPGQATYDDPGHWKNDEIGGTPLEFDNAIRLFAELASTGQGLEKYITRTLGFSPPNNAKFIYKLYFEYCAYGTIYDIVRAQRAATKKVMGLKVSISVPEPFIWYFVRTMIRVAVSMESIGMVHKDLQAGNVLFDRPDSHHFAIYPTPKMADFGNSRFRDLQAGTEIDREDPLDGCCQPFAPPELSTDDDGDWRVDSSKEPEVQWVTAKTNIWQIGMLALCLMRGQAPILECRNQGKPKEQLNFAQKPEDGMTTIETRKHNRNDQFFQFSEELHDLVDNMLEFKPSARPSPSQVLQTI</sequence>
<dbReference type="AlphaFoldDB" id="A0A074WE81"/>
<dbReference type="PANTHER" id="PTHR44305">
    <property type="entry name" value="SI:DKEY-192D15.2-RELATED"/>
    <property type="match status" value="1"/>
</dbReference>
<dbReference type="Gene3D" id="1.10.510.10">
    <property type="entry name" value="Transferase(Phosphotransferase) domain 1"/>
    <property type="match status" value="1"/>
</dbReference>
<dbReference type="GeneID" id="25408258"/>
<feature type="non-terminal residue" evidence="2">
    <location>
        <position position="327"/>
    </location>
</feature>
<gene>
    <name evidence="2" type="ORF">M436DRAFT_31453</name>
</gene>
<feature type="domain" description="Protein kinase" evidence="1">
    <location>
        <begin position="1"/>
        <end position="327"/>
    </location>
</feature>
<keyword evidence="3" id="KW-1185">Reference proteome</keyword>
<accession>A0A074WE81</accession>
<dbReference type="GO" id="GO:0005524">
    <property type="term" value="F:ATP binding"/>
    <property type="evidence" value="ECO:0007669"/>
    <property type="project" value="InterPro"/>
</dbReference>
<proteinExistence type="predicted"/>
<dbReference type="SUPFAM" id="SSF56112">
    <property type="entry name" value="Protein kinase-like (PK-like)"/>
    <property type="match status" value="1"/>
</dbReference>
<dbReference type="HOGENOM" id="CLU_708945_0_0_1"/>
<dbReference type="OrthoDB" id="310217at2759"/>
<protein>
    <recommendedName>
        <fullName evidence="1">Protein kinase domain-containing protein</fullName>
    </recommendedName>
</protein>
<evidence type="ECO:0000313" key="2">
    <source>
        <dbReference type="EMBL" id="KEQ68197.1"/>
    </source>
</evidence>
<dbReference type="PROSITE" id="PS50011">
    <property type="entry name" value="PROTEIN_KINASE_DOM"/>
    <property type="match status" value="1"/>
</dbReference>
<dbReference type="PANTHER" id="PTHR44305:SF24">
    <property type="entry name" value="TYROSINE-PROTEIN KINASE C03B1.5-RELATED"/>
    <property type="match status" value="1"/>
</dbReference>
<dbReference type="SMART" id="SM00220">
    <property type="entry name" value="S_TKc"/>
    <property type="match status" value="1"/>
</dbReference>
<organism evidence="2 3">
    <name type="scientific">Aureobasidium namibiae CBS 147.97</name>
    <dbReference type="NCBI Taxonomy" id="1043004"/>
    <lineage>
        <taxon>Eukaryota</taxon>
        <taxon>Fungi</taxon>
        <taxon>Dikarya</taxon>
        <taxon>Ascomycota</taxon>
        <taxon>Pezizomycotina</taxon>
        <taxon>Dothideomycetes</taxon>
        <taxon>Dothideomycetidae</taxon>
        <taxon>Dothideales</taxon>
        <taxon>Saccotheciaceae</taxon>
        <taxon>Aureobasidium</taxon>
    </lineage>
</organism>
<dbReference type="RefSeq" id="XP_013422368.1">
    <property type="nucleotide sequence ID" value="XM_013566914.1"/>
</dbReference>
<evidence type="ECO:0000313" key="3">
    <source>
        <dbReference type="Proteomes" id="UP000027730"/>
    </source>
</evidence>
<dbReference type="GO" id="GO:0004672">
    <property type="term" value="F:protein kinase activity"/>
    <property type="evidence" value="ECO:0007669"/>
    <property type="project" value="InterPro"/>
</dbReference>
<reference evidence="2 3" key="1">
    <citation type="journal article" date="2014" name="BMC Genomics">
        <title>Genome sequencing of four Aureobasidium pullulans varieties: biotechnological potential, stress tolerance, and description of new species.</title>
        <authorList>
            <person name="Gostin Ar C."/>
            <person name="Ohm R.A."/>
            <person name="Kogej T."/>
            <person name="Sonjak S."/>
            <person name="Turk M."/>
            <person name="Zajc J."/>
            <person name="Zalar P."/>
            <person name="Grube M."/>
            <person name="Sun H."/>
            <person name="Han J."/>
            <person name="Sharma A."/>
            <person name="Chiniquy J."/>
            <person name="Ngan C.Y."/>
            <person name="Lipzen A."/>
            <person name="Barry K."/>
            <person name="Grigoriev I.V."/>
            <person name="Gunde-Cimerman N."/>
        </authorList>
    </citation>
    <scope>NUCLEOTIDE SEQUENCE [LARGE SCALE GENOMIC DNA]</scope>
    <source>
        <strain evidence="2 3">CBS 147.97</strain>
    </source>
</reference>
<dbReference type="InterPro" id="IPR011009">
    <property type="entry name" value="Kinase-like_dom_sf"/>
</dbReference>
<name>A0A074WE81_9PEZI</name>
<dbReference type="Proteomes" id="UP000027730">
    <property type="component" value="Unassembled WGS sequence"/>
</dbReference>